<proteinExistence type="predicted"/>
<protein>
    <recommendedName>
        <fullName evidence="3">DUF4192 family protein</fullName>
    </recommendedName>
</protein>
<sequence length="348" mass="36966">METVRARTPVDLAVMAPYLLGFHPEDSLVLLALDGRRVGLIQRCDIVPDEHAERAVRQMVGQAVQTRARAVVAIAYETRPGASARMRAVLAELVDRGVIGCSPVVVVRDGRWHSPDRDVEGWEEDGVVLPEASRVPGVAALVAHGRAPLRTRSDLAEQVAPGTHPGSALVETLLAHRPTGPRGRAAATAAWTAVLRAREPVDDLDDDVVADLVVSLRDRAWRDALLAVLTPGPDAVPGIDPEDLRTAAAAARCCTWTHDATGSRGGEVDDAAALDVEALLDRLCGVVHRVPEPRSAPLLTVVGQVAWWSGSGALAGVALEAALRADPRYRLAVLLDQLVTHGIRLPAA</sequence>
<dbReference type="EMBL" id="LQZG01000003">
    <property type="protein sequence ID" value="OAB86805.1"/>
    <property type="molecule type" value="Genomic_DNA"/>
</dbReference>
<accession>A0A176QAU1</accession>
<dbReference type="RefSeq" id="WP_068275012.1">
    <property type="nucleotide sequence ID" value="NZ_LQZG01000003.1"/>
</dbReference>
<dbReference type="Proteomes" id="UP000076976">
    <property type="component" value="Unassembled WGS sequence"/>
</dbReference>
<evidence type="ECO:0000313" key="2">
    <source>
        <dbReference type="Proteomes" id="UP000076976"/>
    </source>
</evidence>
<dbReference type="STRING" id="262209.AWH69_10265"/>
<dbReference type="InterPro" id="IPR025447">
    <property type="entry name" value="DUF4192"/>
</dbReference>
<comment type="caution">
    <text evidence="1">The sequence shown here is derived from an EMBL/GenBank/DDBJ whole genome shotgun (WGS) entry which is preliminary data.</text>
</comment>
<organism evidence="1 2">
    <name type="scientific">Janibacter melonis</name>
    <dbReference type="NCBI Taxonomy" id="262209"/>
    <lineage>
        <taxon>Bacteria</taxon>
        <taxon>Bacillati</taxon>
        <taxon>Actinomycetota</taxon>
        <taxon>Actinomycetes</taxon>
        <taxon>Micrococcales</taxon>
        <taxon>Intrasporangiaceae</taxon>
        <taxon>Janibacter</taxon>
    </lineage>
</organism>
<keyword evidence="2" id="KW-1185">Reference proteome</keyword>
<gene>
    <name evidence="1" type="ORF">AWH69_10265</name>
</gene>
<dbReference type="AlphaFoldDB" id="A0A176QAU1"/>
<reference evidence="1 2" key="1">
    <citation type="submission" date="2016-01" db="EMBL/GenBank/DDBJ databases">
        <title>Janibacter melonis strain CD11_4 genome sequencing and assembly.</title>
        <authorList>
            <person name="Nair G.R."/>
            <person name="Kaur G."/>
            <person name="Chander A.M."/>
            <person name="Mayilraj S."/>
        </authorList>
    </citation>
    <scope>NUCLEOTIDE SEQUENCE [LARGE SCALE GENOMIC DNA]</scope>
    <source>
        <strain evidence="1 2">CD11-4</strain>
    </source>
</reference>
<evidence type="ECO:0000313" key="1">
    <source>
        <dbReference type="EMBL" id="OAB86805.1"/>
    </source>
</evidence>
<dbReference type="Pfam" id="PF13830">
    <property type="entry name" value="DUF4192"/>
    <property type="match status" value="1"/>
</dbReference>
<evidence type="ECO:0008006" key="3">
    <source>
        <dbReference type="Google" id="ProtNLM"/>
    </source>
</evidence>
<name>A0A176QAU1_9MICO</name>